<dbReference type="Pfam" id="PF02887">
    <property type="entry name" value="PK_C"/>
    <property type="match status" value="1"/>
</dbReference>
<dbReference type="InterPro" id="IPR036918">
    <property type="entry name" value="Pyrv_Knase_C_sf"/>
</dbReference>
<evidence type="ECO:0000259" key="1">
    <source>
        <dbReference type="Pfam" id="PF02887"/>
    </source>
</evidence>
<feature type="non-terminal residue" evidence="2">
    <location>
        <position position="1"/>
    </location>
</feature>
<dbReference type="InterPro" id="IPR015795">
    <property type="entry name" value="Pyrv_Knase_C"/>
</dbReference>
<gene>
    <name evidence="2" type="ORF">S12H4_29439</name>
</gene>
<name>X1UC41_9ZZZZ</name>
<proteinExistence type="predicted"/>
<dbReference type="SUPFAM" id="SSF52935">
    <property type="entry name" value="PK C-terminal domain-like"/>
    <property type="match status" value="1"/>
</dbReference>
<dbReference type="InterPro" id="IPR015074">
    <property type="entry name" value="DUF1867"/>
</dbReference>
<feature type="domain" description="Pyruvate kinase C-terminal" evidence="1">
    <location>
        <begin position="32"/>
        <end position="174"/>
    </location>
</feature>
<dbReference type="AlphaFoldDB" id="X1UC41"/>
<comment type="caution">
    <text evidence="2">The sequence shown here is derived from an EMBL/GenBank/DDBJ whole genome shotgun (WGS) entry which is preliminary data.</text>
</comment>
<evidence type="ECO:0000313" key="2">
    <source>
        <dbReference type="EMBL" id="GAI97440.1"/>
    </source>
</evidence>
<accession>X1UC41</accession>
<protein>
    <recommendedName>
        <fullName evidence="1">Pyruvate kinase C-terminal domain-containing protein</fullName>
    </recommendedName>
</protein>
<dbReference type="PIRSF" id="PIRSF016138">
    <property type="entry name" value="UCP016138"/>
    <property type="match status" value="1"/>
</dbReference>
<reference evidence="2" key="1">
    <citation type="journal article" date="2014" name="Front. Microbiol.">
        <title>High frequency of phylogenetically diverse reductive dehalogenase-homologous genes in deep subseafloor sedimentary metagenomes.</title>
        <authorList>
            <person name="Kawai M."/>
            <person name="Futagami T."/>
            <person name="Toyoda A."/>
            <person name="Takaki Y."/>
            <person name="Nishi S."/>
            <person name="Hori S."/>
            <person name="Arai W."/>
            <person name="Tsubouchi T."/>
            <person name="Morono Y."/>
            <person name="Uchiyama I."/>
            <person name="Ito T."/>
            <person name="Fujiyama A."/>
            <person name="Inagaki F."/>
            <person name="Takami H."/>
        </authorList>
    </citation>
    <scope>NUCLEOTIDE SEQUENCE</scope>
    <source>
        <strain evidence="2">Expedition CK06-06</strain>
    </source>
</reference>
<dbReference type="EMBL" id="BARW01016983">
    <property type="protein sequence ID" value="GAI97440.1"/>
    <property type="molecule type" value="Genomic_DNA"/>
</dbReference>
<organism evidence="2">
    <name type="scientific">marine sediment metagenome</name>
    <dbReference type="NCBI Taxonomy" id="412755"/>
    <lineage>
        <taxon>unclassified sequences</taxon>
        <taxon>metagenomes</taxon>
        <taxon>ecological metagenomes</taxon>
    </lineage>
</organism>
<sequence length="203" mass="22129">AMKKSKELKGNKTLHMVTCHYFTNAGPDNTQATLQAAHERAKTLRIKKVVISSCSGETAFRALDLFGKDFSLVIVTHATGFKKPDHQELAEKDRERLLERGASVLTAQHAFGGVGRAVRNKTGTYQIDEVIAYTLRTFGQGTKVAIEIALMAADAGLIRTDEDVISIGGTANGVDTALLLKPAHTQNFFDLKVREVICKPADF</sequence>
<dbReference type="Gene3D" id="3.40.1380.20">
    <property type="entry name" value="Pyruvate kinase, C-terminal domain"/>
    <property type="match status" value="1"/>
</dbReference>